<dbReference type="AlphaFoldDB" id="A0A918TNI3"/>
<name>A0A918TNI3_9BACT</name>
<reference evidence="2" key="1">
    <citation type="journal article" date="2014" name="Int. J. Syst. Evol. Microbiol.">
        <title>Complete genome sequence of Corynebacterium casei LMG S-19264T (=DSM 44701T), isolated from a smear-ripened cheese.</title>
        <authorList>
            <consortium name="US DOE Joint Genome Institute (JGI-PGF)"/>
            <person name="Walter F."/>
            <person name="Albersmeier A."/>
            <person name="Kalinowski J."/>
            <person name="Ruckert C."/>
        </authorList>
    </citation>
    <scope>NUCLEOTIDE SEQUENCE</scope>
    <source>
        <strain evidence="2">KCTC 12988</strain>
    </source>
</reference>
<accession>A0A918TNI3</accession>
<reference evidence="2" key="2">
    <citation type="submission" date="2020-09" db="EMBL/GenBank/DDBJ databases">
        <authorList>
            <person name="Sun Q."/>
            <person name="Kim S."/>
        </authorList>
    </citation>
    <scope>NUCLEOTIDE SEQUENCE</scope>
    <source>
        <strain evidence="2">KCTC 12988</strain>
    </source>
</reference>
<keyword evidence="1" id="KW-0732">Signal</keyword>
<proteinExistence type="predicted"/>
<gene>
    <name evidence="2" type="ORF">GCM10007100_21530</name>
</gene>
<keyword evidence="3" id="KW-1185">Reference proteome</keyword>
<dbReference type="EMBL" id="BMXI01000008">
    <property type="protein sequence ID" value="GHC54734.1"/>
    <property type="molecule type" value="Genomic_DNA"/>
</dbReference>
<sequence>MTMKTAFSALCLCVLPLASPLVAQEKAPAVFADYLQPNVAVKGEVVAVIPPDEIQTYIDKVDEVRKKDPEWFAEYSKNAKPGIPLPYNEKLGLTKAEYEEYLKLWDQRKMEPLPQGELIVRLEPASDDRWRIRVTGAGSDITTMFYDPKSDTYTTTSGVMKRIEDIKADKRSILGEWTGKEWKMELNDGFGITKENLAIGKLADGSYGLLVYRLQEVSSAGTRLFDKSMVIRFAIKRD</sequence>
<evidence type="ECO:0000313" key="2">
    <source>
        <dbReference type="EMBL" id="GHC54734.1"/>
    </source>
</evidence>
<protein>
    <submittedName>
        <fullName evidence="2">Uncharacterized protein</fullName>
    </submittedName>
</protein>
<feature type="chain" id="PRO_5037656316" evidence="1">
    <location>
        <begin position="24"/>
        <end position="238"/>
    </location>
</feature>
<organism evidence="2 3">
    <name type="scientific">Roseibacillus persicicus</name>
    <dbReference type="NCBI Taxonomy" id="454148"/>
    <lineage>
        <taxon>Bacteria</taxon>
        <taxon>Pseudomonadati</taxon>
        <taxon>Verrucomicrobiota</taxon>
        <taxon>Verrucomicrobiia</taxon>
        <taxon>Verrucomicrobiales</taxon>
        <taxon>Verrucomicrobiaceae</taxon>
        <taxon>Roseibacillus</taxon>
    </lineage>
</organism>
<feature type="signal peptide" evidence="1">
    <location>
        <begin position="1"/>
        <end position="23"/>
    </location>
</feature>
<comment type="caution">
    <text evidence="2">The sequence shown here is derived from an EMBL/GenBank/DDBJ whole genome shotgun (WGS) entry which is preliminary data.</text>
</comment>
<evidence type="ECO:0000256" key="1">
    <source>
        <dbReference type="SAM" id="SignalP"/>
    </source>
</evidence>
<evidence type="ECO:0000313" key="3">
    <source>
        <dbReference type="Proteomes" id="UP000644507"/>
    </source>
</evidence>
<dbReference type="Proteomes" id="UP000644507">
    <property type="component" value="Unassembled WGS sequence"/>
</dbReference>